<dbReference type="EMBL" id="CP036525">
    <property type="protein sequence ID" value="QDT05326.1"/>
    <property type="molecule type" value="Genomic_DNA"/>
</dbReference>
<dbReference type="Proteomes" id="UP000318538">
    <property type="component" value="Chromosome"/>
</dbReference>
<dbReference type="AlphaFoldDB" id="A0A517NDX0"/>
<evidence type="ECO:0000313" key="2">
    <source>
        <dbReference type="EMBL" id="QDT05326.1"/>
    </source>
</evidence>
<evidence type="ECO:0000313" key="3">
    <source>
        <dbReference type="Proteomes" id="UP000318538"/>
    </source>
</evidence>
<dbReference type="Pfam" id="PF14267">
    <property type="entry name" value="DUF4357"/>
    <property type="match status" value="1"/>
</dbReference>
<evidence type="ECO:0000259" key="1">
    <source>
        <dbReference type="Pfam" id="PF14267"/>
    </source>
</evidence>
<name>A0A517NDX0_9BACT</name>
<organism evidence="2 3">
    <name type="scientific">Rubripirellula lacrimiformis</name>
    <dbReference type="NCBI Taxonomy" id="1930273"/>
    <lineage>
        <taxon>Bacteria</taxon>
        <taxon>Pseudomonadati</taxon>
        <taxon>Planctomycetota</taxon>
        <taxon>Planctomycetia</taxon>
        <taxon>Pirellulales</taxon>
        <taxon>Pirellulaceae</taxon>
        <taxon>Rubripirellula</taxon>
    </lineage>
</organism>
<reference evidence="2 3" key="1">
    <citation type="submission" date="2019-02" db="EMBL/GenBank/DDBJ databases">
        <title>Deep-cultivation of Planctomycetes and their phenomic and genomic characterization uncovers novel biology.</title>
        <authorList>
            <person name="Wiegand S."/>
            <person name="Jogler M."/>
            <person name="Boedeker C."/>
            <person name="Pinto D."/>
            <person name="Vollmers J."/>
            <person name="Rivas-Marin E."/>
            <person name="Kohn T."/>
            <person name="Peeters S.H."/>
            <person name="Heuer A."/>
            <person name="Rast P."/>
            <person name="Oberbeckmann S."/>
            <person name="Bunk B."/>
            <person name="Jeske O."/>
            <person name="Meyerdierks A."/>
            <person name="Storesund J.E."/>
            <person name="Kallscheuer N."/>
            <person name="Luecker S."/>
            <person name="Lage O.M."/>
            <person name="Pohl T."/>
            <person name="Merkel B.J."/>
            <person name="Hornburger P."/>
            <person name="Mueller R.-W."/>
            <person name="Bruemmer F."/>
            <person name="Labrenz M."/>
            <person name="Spormann A.M."/>
            <person name="Op den Camp H."/>
            <person name="Overmann J."/>
            <person name="Amann R."/>
            <person name="Jetten M.S.M."/>
            <person name="Mascher T."/>
            <person name="Medema M.H."/>
            <person name="Devos D.P."/>
            <person name="Kaster A.-K."/>
            <person name="Ovreas L."/>
            <person name="Rohde M."/>
            <person name="Galperin M.Y."/>
            <person name="Jogler C."/>
        </authorList>
    </citation>
    <scope>NUCLEOTIDE SEQUENCE [LARGE SCALE GENOMIC DNA]</scope>
    <source>
        <strain evidence="2 3">K22_7</strain>
    </source>
</reference>
<feature type="domain" description="DUF4357" evidence="1">
    <location>
        <begin position="223"/>
        <end position="276"/>
    </location>
</feature>
<dbReference type="InterPro" id="IPR025579">
    <property type="entry name" value="DUF4357"/>
</dbReference>
<gene>
    <name evidence="2" type="ORF">K227x_37260</name>
</gene>
<proteinExistence type="predicted"/>
<dbReference type="CDD" id="cd10447">
    <property type="entry name" value="GIY-YIG_unchar_2"/>
    <property type="match status" value="1"/>
</dbReference>
<dbReference type="OrthoDB" id="2656488at2"/>
<accession>A0A517NDX0</accession>
<dbReference type="RefSeq" id="WP_145171390.1">
    <property type="nucleotide sequence ID" value="NZ_CP036525.1"/>
</dbReference>
<protein>
    <submittedName>
        <fullName evidence="2">GIY-YIG catalytic domain protein</fullName>
    </submittedName>
</protein>
<sequence>MTTATAKTIQIYLPTGEPRGIRIAEITTRIVQAVLIPRSDLAQGKLRKELNLPGVYFLFGEGEDEAKPIVYIGQTEDARKRFDSHNKTKTFWKTAIFCVSKTQNFTQAHIRYLEWYCMQRAKEVARYTLDNGQVPDNSTYVPEPMEAELLDVFETISTLVSTLGYPVFEPLARTVSAGPRFYCRSRGCDASGELVEDGFVVFQGSKSRIDPTASMPESIGNRRKSMLEAGIIEEINGIYIFQQDYLFPSPSNAAACVLGASANGWNEWKDASGKTLSEIHRDTQDGDDSSEDVS</sequence>
<dbReference type="KEGG" id="rlc:K227x_37260"/>
<keyword evidence="3" id="KW-1185">Reference proteome</keyword>